<dbReference type="GO" id="GO:0003677">
    <property type="term" value="F:DNA binding"/>
    <property type="evidence" value="ECO:0007669"/>
    <property type="project" value="InterPro"/>
</dbReference>
<dbReference type="Pfam" id="PF01527">
    <property type="entry name" value="HTH_Tnp_1"/>
    <property type="match status" value="1"/>
</dbReference>
<evidence type="ECO:0000313" key="2">
    <source>
        <dbReference type="Proteomes" id="UP000183209"/>
    </source>
</evidence>
<reference evidence="1 2" key="1">
    <citation type="submission" date="2016-10" db="EMBL/GenBank/DDBJ databases">
        <authorList>
            <person name="de Groot N.N."/>
        </authorList>
    </citation>
    <scope>NUCLEOTIDE SEQUENCE [LARGE SCALE GENOMIC DNA]</scope>
    <source>
        <strain evidence="1 2">CGMCC 1.6114</strain>
    </source>
</reference>
<dbReference type="Gene3D" id="1.10.10.60">
    <property type="entry name" value="Homeodomain-like"/>
    <property type="match status" value="1"/>
</dbReference>
<organism evidence="1 2">
    <name type="scientific">Zhouia amylolytica</name>
    <dbReference type="NCBI Taxonomy" id="376730"/>
    <lineage>
        <taxon>Bacteria</taxon>
        <taxon>Pseudomonadati</taxon>
        <taxon>Bacteroidota</taxon>
        <taxon>Flavobacteriia</taxon>
        <taxon>Flavobacteriales</taxon>
        <taxon>Flavobacteriaceae</taxon>
        <taxon>Zhouia</taxon>
    </lineage>
</organism>
<dbReference type="InterPro" id="IPR009057">
    <property type="entry name" value="Homeodomain-like_sf"/>
</dbReference>
<dbReference type="EMBL" id="FPAG01000008">
    <property type="protein sequence ID" value="SFT08827.1"/>
    <property type="molecule type" value="Genomic_DNA"/>
</dbReference>
<dbReference type="GO" id="GO:0006313">
    <property type="term" value="P:DNA transposition"/>
    <property type="evidence" value="ECO:0007669"/>
    <property type="project" value="InterPro"/>
</dbReference>
<dbReference type="InterPro" id="IPR002514">
    <property type="entry name" value="Transposase_8"/>
</dbReference>
<evidence type="ECO:0000313" key="1">
    <source>
        <dbReference type="EMBL" id="SFT08827.1"/>
    </source>
</evidence>
<gene>
    <name evidence="1" type="ORF">SAMN04487906_2874</name>
</gene>
<proteinExistence type="predicted"/>
<accession>A0A1I6V5A5</accession>
<dbReference type="Proteomes" id="UP000183209">
    <property type="component" value="Unassembled WGS sequence"/>
</dbReference>
<sequence length="46" mass="5420">MKKEPYTMDEILAMVKENKDGKSIQAIAKKFDIDKKTLYHWIVTYG</sequence>
<dbReference type="AlphaFoldDB" id="A0A1I6V5A5"/>
<protein>
    <submittedName>
        <fullName evidence="1">Transposase</fullName>
    </submittedName>
</protein>
<dbReference type="GO" id="GO:0004803">
    <property type="term" value="F:transposase activity"/>
    <property type="evidence" value="ECO:0007669"/>
    <property type="project" value="InterPro"/>
</dbReference>
<dbReference type="RefSeq" id="WP_082436070.1">
    <property type="nucleotide sequence ID" value="NZ_FPAG01000008.1"/>
</dbReference>
<dbReference type="SUPFAM" id="SSF46689">
    <property type="entry name" value="Homeodomain-like"/>
    <property type="match status" value="1"/>
</dbReference>
<name>A0A1I6V5A5_9FLAO</name>